<feature type="non-terminal residue" evidence="1">
    <location>
        <position position="1"/>
    </location>
</feature>
<reference evidence="1" key="1">
    <citation type="journal article" date="2013" name="Environ. Microbiol.">
        <title>Microbiota from the distal guts of lean and obese adolescents exhibit partial functional redundancy besides clear differences in community structure.</title>
        <authorList>
            <person name="Ferrer M."/>
            <person name="Ruiz A."/>
            <person name="Lanza F."/>
            <person name="Haange S.B."/>
            <person name="Oberbach A."/>
            <person name="Till H."/>
            <person name="Bargiela R."/>
            <person name="Campoy C."/>
            <person name="Segura M.T."/>
            <person name="Richter M."/>
            <person name="von Bergen M."/>
            <person name="Seifert J."/>
            <person name="Suarez A."/>
        </authorList>
    </citation>
    <scope>NUCLEOTIDE SEQUENCE</scope>
</reference>
<feature type="non-terminal residue" evidence="1">
    <location>
        <position position="180"/>
    </location>
</feature>
<dbReference type="InterPro" id="IPR029063">
    <property type="entry name" value="SAM-dependent_MTases_sf"/>
</dbReference>
<protein>
    <submittedName>
        <fullName evidence="1">Superfamily II DNA and RNA helicase</fullName>
    </submittedName>
</protein>
<proteinExistence type="predicted"/>
<keyword evidence="1" id="KW-0547">Nucleotide-binding</keyword>
<comment type="caution">
    <text evidence="1">The sequence shown here is derived from an EMBL/GenBank/DDBJ whole genome shotgun (WGS) entry which is preliminary data.</text>
</comment>
<dbReference type="AlphaFoldDB" id="K1T7K5"/>
<accession>K1T7K5</accession>
<keyword evidence="1" id="KW-0378">Hydrolase</keyword>
<organism evidence="1">
    <name type="scientific">human gut metagenome</name>
    <dbReference type="NCBI Taxonomy" id="408170"/>
    <lineage>
        <taxon>unclassified sequences</taxon>
        <taxon>metagenomes</taxon>
        <taxon>organismal metagenomes</taxon>
    </lineage>
</organism>
<name>K1T7K5_9ZZZZ</name>
<sequence>FVSQVMQDVDRLAAREEPAEYDRTNYLAPYEPAVPEGPKAKFAANVQAIRTLKEIEQRMASGGAPASEQEQDILAGYLGWGGLADAFDPGKDNWHTEYEQLKALLTEDEYAAARESTLTAFYTPPAVIHAMYRALEHIGCVGGNVLEPSMGVGAFFGHRHSKFDTHNAKLYGVELDSLSG</sequence>
<evidence type="ECO:0000313" key="1">
    <source>
        <dbReference type="EMBL" id="EKC69112.1"/>
    </source>
</evidence>
<dbReference type="EMBL" id="AJWZ01003115">
    <property type="protein sequence ID" value="EKC69112.1"/>
    <property type="molecule type" value="Genomic_DNA"/>
</dbReference>
<keyword evidence="1" id="KW-0347">Helicase</keyword>
<gene>
    <name evidence="1" type="ORF">OBE_04572</name>
</gene>
<keyword evidence="1" id="KW-0067">ATP-binding</keyword>
<dbReference type="SUPFAM" id="SSF53335">
    <property type="entry name" value="S-adenosyl-L-methionine-dependent methyltransferases"/>
    <property type="match status" value="1"/>
</dbReference>
<dbReference type="GO" id="GO:0004386">
    <property type="term" value="F:helicase activity"/>
    <property type="evidence" value="ECO:0007669"/>
    <property type="project" value="UniProtKB-KW"/>
</dbReference>